<proteinExistence type="predicted"/>
<keyword evidence="3" id="KW-1185">Reference proteome</keyword>
<feature type="compositionally biased region" description="Basic and acidic residues" evidence="1">
    <location>
        <begin position="19"/>
        <end position="42"/>
    </location>
</feature>
<protein>
    <recommendedName>
        <fullName evidence="4">Zinc knuckle CX2CX4HX4C domain-containing protein</fullName>
    </recommendedName>
</protein>
<feature type="region of interest" description="Disordered" evidence="1">
    <location>
        <begin position="176"/>
        <end position="210"/>
    </location>
</feature>
<accession>A0AAW0KK61</accession>
<feature type="compositionally biased region" description="Polar residues" evidence="1">
    <location>
        <begin position="176"/>
        <end position="189"/>
    </location>
</feature>
<dbReference type="EMBL" id="PKMF04000307">
    <property type="protein sequence ID" value="KAK7838416.1"/>
    <property type="molecule type" value="Genomic_DNA"/>
</dbReference>
<organism evidence="2 3">
    <name type="scientific">Quercus suber</name>
    <name type="common">Cork oak</name>
    <dbReference type="NCBI Taxonomy" id="58331"/>
    <lineage>
        <taxon>Eukaryota</taxon>
        <taxon>Viridiplantae</taxon>
        <taxon>Streptophyta</taxon>
        <taxon>Embryophyta</taxon>
        <taxon>Tracheophyta</taxon>
        <taxon>Spermatophyta</taxon>
        <taxon>Magnoliopsida</taxon>
        <taxon>eudicotyledons</taxon>
        <taxon>Gunneridae</taxon>
        <taxon>Pentapetalae</taxon>
        <taxon>rosids</taxon>
        <taxon>fabids</taxon>
        <taxon>Fagales</taxon>
        <taxon>Fagaceae</taxon>
        <taxon>Quercus</taxon>
    </lineage>
</organism>
<evidence type="ECO:0008006" key="4">
    <source>
        <dbReference type="Google" id="ProtNLM"/>
    </source>
</evidence>
<comment type="caution">
    <text evidence="2">The sequence shown here is derived from an EMBL/GenBank/DDBJ whole genome shotgun (WGS) entry which is preliminary data.</text>
</comment>
<evidence type="ECO:0000313" key="3">
    <source>
        <dbReference type="Proteomes" id="UP000237347"/>
    </source>
</evidence>
<feature type="compositionally biased region" description="Acidic residues" evidence="1">
    <location>
        <begin position="1"/>
        <end position="18"/>
    </location>
</feature>
<dbReference type="AlphaFoldDB" id="A0AAW0KK61"/>
<dbReference type="Gramene" id="rna-CFP56_61897">
    <property type="protein sequence ID" value="cds-POE70404.1"/>
    <property type="gene ID" value="gene-CFP56_61897"/>
</dbReference>
<evidence type="ECO:0000313" key="2">
    <source>
        <dbReference type="EMBL" id="KAK7838416.1"/>
    </source>
</evidence>
<name>A0AAW0KK61_QUESU</name>
<evidence type="ECO:0000256" key="1">
    <source>
        <dbReference type="SAM" id="MobiDB-lite"/>
    </source>
</evidence>
<feature type="region of interest" description="Disordered" evidence="1">
    <location>
        <begin position="1"/>
        <end position="48"/>
    </location>
</feature>
<reference evidence="2 3" key="1">
    <citation type="journal article" date="2018" name="Sci. Data">
        <title>The draft genome sequence of cork oak.</title>
        <authorList>
            <person name="Ramos A.M."/>
            <person name="Usie A."/>
            <person name="Barbosa P."/>
            <person name="Barros P.M."/>
            <person name="Capote T."/>
            <person name="Chaves I."/>
            <person name="Simoes F."/>
            <person name="Abreu I."/>
            <person name="Carrasquinho I."/>
            <person name="Faro C."/>
            <person name="Guimaraes J.B."/>
            <person name="Mendonca D."/>
            <person name="Nobrega F."/>
            <person name="Rodrigues L."/>
            <person name="Saibo N.J.M."/>
            <person name="Varela M.C."/>
            <person name="Egas C."/>
            <person name="Matos J."/>
            <person name="Miguel C.M."/>
            <person name="Oliveira M.M."/>
            <person name="Ricardo C.P."/>
            <person name="Goncalves S."/>
        </authorList>
    </citation>
    <scope>NUCLEOTIDE SEQUENCE [LARGE SCALE GENOMIC DNA]</scope>
    <source>
        <strain evidence="3">cv. HL8</strain>
    </source>
</reference>
<gene>
    <name evidence="2" type="ORF">CFP56_019863</name>
</gene>
<sequence length="230" mass="26277">MQDTDYGEGDVEVDEQSETETKDDMSPGTDDEQHREEDRMTDDTWEIPMSTELKRKRARLWQTSVSLKLMGKQLGYCALQTRLAGIWHPTGEVCSCVQINMANPLPKRVKIGSFWQDIVYENVLELYYRCGKVGHKDVHCSKAREGATDTSTHAVALCGDNGMAENDHSHIPWKTVQTRRPQPSGTNKETPPWLMMRSHDPRPPNSQRVQPSSFNFQVLQNQQDDSMLQI</sequence>
<dbReference type="Proteomes" id="UP000237347">
    <property type="component" value="Unassembled WGS sequence"/>
</dbReference>